<evidence type="ECO:0000313" key="8">
    <source>
        <dbReference type="EMBL" id="MPY68389.1"/>
    </source>
</evidence>
<dbReference type="Pfam" id="PF13700">
    <property type="entry name" value="DUF4158"/>
    <property type="match status" value="1"/>
</dbReference>
<evidence type="ECO:0000256" key="5">
    <source>
        <dbReference type="SAM" id="MobiDB-lite"/>
    </source>
</evidence>
<evidence type="ECO:0000256" key="3">
    <source>
        <dbReference type="ARBA" id="ARBA00023125"/>
    </source>
</evidence>
<feature type="region of interest" description="Disordered" evidence="5">
    <location>
        <begin position="188"/>
        <end position="217"/>
    </location>
</feature>
<feature type="domain" description="Tn3 transposase DDE" evidence="6">
    <location>
        <begin position="584"/>
        <end position="974"/>
    </location>
</feature>
<organism evidence="8 9">
    <name type="scientific">Deinococcus terrestris</name>
    <dbReference type="NCBI Taxonomy" id="2651870"/>
    <lineage>
        <taxon>Bacteria</taxon>
        <taxon>Thermotogati</taxon>
        <taxon>Deinococcota</taxon>
        <taxon>Deinococci</taxon>
        <taxon>Deinococcales</taxon>
        <taxon>Deinococcaceae</taxon>
        <taxon>Deinococcus</taxon>
    </lineage>
</organism>
<dbReference type="NCBIfam" id="NF033527">
    <property type="entry name" value="transpos_Tn3"/>
    <property type="match status" value="1"/>
</dbReference>
<keyword evidence="3" id="KW-0238">DNA-binding</keyword>
<feature type="domain" description="DUF4158" evidence="7">
    <location>
        <begin position="7"/>
        <end position="153"/>
    </location>
</feature>
<comment type="similarity">
    <text evidence="1">Belongs to the transposase 7 family.</text>
</comment>
<reference evidence="8 9" key="1">
    <citation type="submission" date="2019-10" db="EMBL/GenBank/DDBJ databases">
        <title>Deinococcus sp. isolated from soil.</title>
        <authorList>
            <person name="Li Y."/>
            <person name="Wang J."/>
        </authorList>
    </citation>
    <scope>NUCLEOTIDE SEQUENCE [LARGE SCALE GENOMIC DNA]</scope>
    <source>
        <strain evidence="8 9">SDU3-2</strain>
    </source>
</reference>
<dbReference type="InterPro" id="IPR025296">
    <property type="entry name" value="DUF4158"/>
</dbReference>
<protein>
    <submittedName>
        <fullName evidence="8">Tn3 family transposase</fullName>
    </submittedName>
</protein>
<evidence type="ECO:0000313" key="9">
    <source>
        <dbReference type="Proteomes" id="UP000484842"/>
    </source>
</evidence>
<evidence type="ECO:0000256" key="1">
    <source>
        <dbReference type="ARBA" id="ARBA00009402"/>
    </source>
</evidence>
<dbReference type="Proteomes" id="UP000484842">
    <property type="component" value="Unassembled WGS sequence"/>
</dbReference>
<dbReference type="InterPro" id="IPR047653">
    <property type="entry name" value="Tn3-like_transpos"/>
</dbReference>
<feature type="compositionally biased region" description="Polar residues" evidence="5">
    <location>
        <begin position="200"/>
        <end position="210"/>
    </location>
</feature>
<evidence type="ECO:0000259" key="7">
    <source>
        <dbReference type="Pfam" id="PF13700"/>
    </source>
</evidence>
<dbReference type="EMBL" id="WBSL01000025">
    <property type="protein sequence ID" value="MPY68389.1"/>
    <property type="molecule type" value="Genomic_DNA"/>
</dbReference>
<evidence type="ECO:0000256" key="4">
    <source>
        <dbReference type="ARBA" id="ARBA00023172"/>
    </source>
</evidence>
<accession>A0A7X1NZL0</accession>
<sequence>MQQRWTIDELIDTWTLLPTETDLLRNKTGPTRLGFAVMLKAFQHEGRFPYNTHEVPEAVVEYVARQVGVATDEYRDFNWRSRNSSYQRQDIRAFCGFREFTTEDAGTLTDWLSQSVVPHETRSGAVTEAALRWLRENGIEPPSPGRLQRFVDAAERHYDLRLCQTIHNRLSTEHRAGLEALLRPTALEEDQPEDHEGQGPRSSALQNLRTNSEKRGVESVEEQIEKLRLLRRLQLPQALFADVAPHVLTRYRERASNESPSHFRAQTPSVRLTLLAAFCVARMTELTDALVTHLVDMVHHINVKAERRVERNFVAEFRRVHNKDRILERLLEAALGNPDGTVREVLFPVVDEQTLRDLLREYKEKGGFRQQVHTIVRGTYRSHYRRMIPWLLTELSFRSNNHRHQPVIDALGLLGRYVDSNARIYPYEEHIPVGGVIDRNIRDLILERGPDGGMRVNRVNYELCVLSALRDALRSREIWVIGADKYRDPDKDLPQDFEARKESYFQALRQPQEVDTFVQGLEQQLKDALVMLHDGLPKNPGVRVVARDGGRFVVTPLTRQPDPPFYDTVKGEVGRQFWNTQLLDVLVEVDRRAGITPHFKSFMTRENMPRDQLQQRLLLCLYGLGTNTGLKRVAAGQDGVGYSDLKYVRRHYIHRDALRAANAAVVNATLAARRPDIWGEGTTSCASDAKKYAAWDGNLRTQRSIRYGGDGVMIYWHVERRASCIYSSMKSCSSSEVAAMIEGVLRHCTSLSVEKNYVDTHGQSEPGFAFTHLLGFKLMPRLADIAHQRLYLPNMAFAAQVPNLAAVQAQRSIRWDLIRQQYEPMVKYATALRLGLADPEAILQRFTRANAQHPTYAALCELGKVLRTIFVCEYLHREEVRREIHEGLNVIETWNGTTNFIFFGKGGEISTNNLEAQEISMLALQLLQNSLVYVNTLMIQRVLGSETWRQRMTAEDWRALSPLMHHHINPYGEFKLDLTRRLKLEVEVDA</sequence>
<dbReference type="InterPro" id="IPR002513">
    <property type="entry name" value="Tn3_Tnp_DDE_dom"/>
</dbReference>
<dbReference type="GO" id="GO:0004803">
    <property type="term" value="F:transposase activity"/>
    <property type="evidence" value="ECO:0007669"/>
    <property type="project" value="InterPro"/>
</dbReference>
<keyword evidence="4" id="KW-0233">DNA recombination</keyword>
<dbReference type="RefSeq" id="WP_104992253.1">
    <property type="nucleotide sequence ID" value="NZ_WBSL01000025.1"/>
</dbReference>
<name>A0A7X1NZL0_9DEIO</name>
<evidence type="ECO:0000259" key="6">
    <source>
        <dbReference type="Pfam" id="PF01526"/>
    </source>
</evidence>
<evidence type="ECO:0000256" key="2">
    <source>
        <dbReference type="ARBA" id="ARBA00022578"/>
    </source>
</evidence>
<dbReference type="Pfam" id="PF01526">
    <property type="entry name" value="DDE_Tnp_Tn3"/>
    <property type="match status" value="1"/>
</dbReference>
<dbReference type="AlphaFoldDB" id="A0A7X1NZL0"/>
<keyword evidence="9" id="KW-1185">Reference proteome</keyword>
<dbReference type="GO" id="GO:0003677">
    <property type="term" value="F:DNA binding"/>
    <property type="evidence" value="ECO:0007669"/>
    <property type="project" value="UniProtKB-KW"/>
</dbReference>
<dbReference type="GO" id="GO:0006313">
    <property type="term" value="P:DNA transposition"/>
    <property type="evidence" value="ECO:0007669"/>
    <property type="project" value="InterPro"/>
</dbReference>
<gene>
    <name evidence="8" type="ORF">F8S09_17185</name>
</gene>
<keyword evidence="2" id="KW-0815">Transposition</keyword>
<proteinExistence type="inferred from homology"/>
<comment type="caution">
    <text evidence="8">The sequence shown here is derived from an EMBL/GenBank/DDBJ whole genome shotgun (WGS) entry which is preliminary data.</text>
</comment>